<dbReference type="OMA" id="PELNMLD"/>
<evidence type="ECO:0000256" key="6">
    <source>
        <dbReference type="ARBA" id="ARBA00022723"/>
    </source>
</evidence>
<keyword evidence="8" id="KW-0067">ATP-binding</keyword>
<keyword evidence="7" id="KW-0547">Nucleotide-binding</keyword>
<dbReference type="InterPro" id="IPR046903">
    <property type="entry name" value="Mab-21-like_nuc_Trfase"/>
</dbReference>
<dbReference type="AlphaFoldDB" id="A0A067RBN5"/>
<evidence type="ECO:0000256" key="2">
    <source>
        <dbReference type="ARBA" id="ARBA00001946"/>
    </source>
</evidence>
<keyword evidence="6" id="KW-0479">Metal-binding</keyword>
<dbReference type="eggNOG" id="ENOG502S61H">
    <property type="taxonomic scope" value="Eukaryota"/>
</dbReference>
<feature type="domain" description="Mab-21-like HhH/H2TH-like" evidence="13">
    <location>
        <begin position="256"/>
        <end position="348"/>
    </location>
</feature>
<evidence type="ECO:0000256" key="9">
    <source>
        <dbReference type="ARBA" id="ARBA00022842"/>
    </source>
</evidence>
<evidence type="ECO:0000259" key="13">
    <source>
        <dbReference type="Pfam" id="PF20266"/>
    </source>
</evidence>
<dbReference type="Pfam" id="PF03281">
    <property type="entry name" value="Mab-21"/>
    <property type="match status" value="1"/>
</dbReference>
<feature type="domain" description="Mab-21-like nucleotidyltransferase" evidence="12">
    <location>
        <begin position="69"/>
        <end position="252"/>
    </location>
</feature>
<dbReference type="InterPro" id="IPR046906">
    <property type="entry name" value="Mab-21_HhH/H2TH-like"/>
</dbReference>
<dbReference type="EMBL" id="KK852749">
    <property type="protein sequence ID" value="KDR17224.1"/>
    <property type="molecule type" value="Genomic_DNA"/>
</dbReference>
<evidence type="ECO:0000259" key="12">
    <source>
        <dbReference type="Pfam" id="PF03281"/>
    </source>
</evidence>
<sequence>MSSVPSTVNRLDEHLQKLLRQGVTLKGDEVKEANCSLQNVLLNIMQPKMKSIDETFRELYKQPHYVGSFYENLRVGRPDEYDINLELQLPMDESEVKIVTTGTTPGFAKIKVGKDFHSRTPEAVKRKIESWCVDNYLCRDKVIQWLIGIVDKVLQTVKWPRNMSVKPCTSGPAVTLKISENNKELSVDLVPVFTFGADKWPAPPLRQIKNLPGKIDTSLKWCVVPKPPREDISSKQQWRMSFYMYEKCLMNGLSNMKPVVKLMKLLRDKQNWVSLSSYYIKTLFLLEQEKQRLDDKFWNKGLGYLFMHMLGQLENYFQREEIPFFWDKRSNLIKHLKKDEIKNMRGRVTHLRKMVERALSSPGQDLSSVVNELFVIAPRREETNNQAIDPQQAEGTDWNALVENVSLGVAFVSVGVMIARRLYQN</sequence>
<keyword evidence="5" id="KW-0548">Nucleotidyltransferase</keyword>
<evidence type="ECO:0000256" key="11">
    <source>
        <dbReference type="ARBA" id="ARBA00023211"/>
    </source>
</evidence>
<keyword evidence="15" id="KW-1185">Reference proteome</keyword>
<evidence type="ECO:0000256" key="5">
    <source>
        <dbReference type="ARBA" id="ARBA00022695"/>
    </source>
</evidence>
<dbReference type="Gene3D" id="1.10.1410.40">
    <property type="match status" value="1"/>
</dbReference>
<dbReference type="Gene3D" id="3.30.460.90">
    <property type="match status" value="1"/>
</dbReference>
<evidence type="ECO:0000256" key="10">
    <source>
        <dbReference type="ARBA" id="ARBA00023134"/>
    </source>
</evidence>
<dbReference type="PANTHER" id="PTHR10656:SF42">
    <property type="entry name" value="CYCLIC GMP-AMP SYNTHASE-LIKE PROTEIN-RELATED"/>
    <property type="match status" value="1"/>
</dbReference>
<dbReference type="Proteomes" id="UP000027135">
    <property type="component" value="Unassembled WGS sequence"/>
</dbReference>
<comment type="similarity">
    <text evidence="3">Belongs to the mab-21 family.</text>
</comment>
<organism evidence="14 15">
    <name type="scientific">Zootermopsis nevadensis</name>
    <name type="common">Dampwood termite</name>
    <dbReference type="NCBI Taxonomy" id="136037"/>
    <lineage>
        <taxon>Eukaryota</taxon>
        <taxon>Metazoa</taxon>
        <taxon>Ecdysozoa</taxon>
        <taxon>Arthropoda</taxon>
        <taxon>Hexapoda</taxon>
        <taxon>Insecta</taxon>
        <taxon>Pterygota</taxon>
        <taxon>Neoptera</taxon>
        <taxon>Polyneoptera</taxon>
        <taxon>Dictyoptera</taxon>
        <taxon>Blattodea</taxon>
        <taxon>Blattoidea</taxon>
        <taxon>Termitoidae</taxon>
        <taxon>Termopsidae</taxon>
        <taxon>Zootermopsis</taxon>
    </lineage>
</organism>
<proteinExistence type="inferred from homology"/>
<evidence type="ECO:0000256" key="4">
    <source>
        <dbReference type="ARBA" id="ARBA00022679"/>
    </source>
</evidence>
<dbReference type="InParanoid" id="A0A067RBN5"/>
<evidence type="ECO:0000256" key="3">
    <source>
        <dbReference type="ARBA" id="ARBA00008307"/>
    </source>
</evidence>
<keyword evidence="9" id="KW-0460">Magnesium</keyword>
<name>A0A067RBN5_ZOONE</name>
<comment type="cofactor">
    <cofactor evidence="2">
        <name>Mg(2+)</name>
        <dbReference type="ChEBI" id="CHEBI:18420"/>
    </cofactor>
</comment>
<keyword evidence="4" id="KW-0808">Transferase</keyword>
<evidence type="ECO:0000313" key="15">
    <source>
        <dbReference type="Proteomes" id="UP000027135"/>
    </source>
</evidence>
<dbReference type="GO" id="GO:0046872">
    <property type="term" value="F:metal ion binding"/>
    <property type="evidence" value="ECO:0007669"/>
    <property type="project" value="UniProtKB-KW"/>
</dbReference>
<dbReference type="PANTHER" id="PTHR10656">
    <property type="entry name" value="CELL FATE DETERMINING PROTEIN MAB21-RELATED"/>
    <property type="match status" value="1"/>
</dbReference>
<reference evidence="14 15" key="1">
    <citation type="journal article" date="2014" name="Nat. Commun.">
        <title>Molecular traces of alternative social organization in a termite genome.</title>
        <authorList>
            <person name="Terrapon N."/>
            <person name="Li C."/>
            <person name="Robertson H.M."/>
            <person name="Ji L."/>
            <person name="Meng X."/>
            <person name="Booth W."/>
            <person name="Chen Z."/>
            <person name="Childers C.P."/>
            <person name="Glastad K.M."/>
            <person name="Gokhale K."/>
            <person name="Gowin J."/>
            <person name="Gronenberg W."/>
            <person name="Hermansen R.A."/>
            <person name="Hu H."/>
            <person name="Hunt B.G."/>
            <person name="Huylmans A.K."/>
            <person name="Khalil S.M."/>
            <person name="Mitchell R.D."/>
            <person name="Munoz-Torres M.C."/>
            <person name="Mustard J.A."/>
            <person name="Pan H."/>
            <person name="Reese J.T."/>
            <person name="Scharf M.E."/>
            <person name="Sun F."/>
            <person name="Vogel H."/>
            <person name="Xiao J."/>
            <person name="Yang W."/>
            <person name="Yang Z."/>
            <person name="Yang Z."/>
            <person name="Zhou J."/>
            <person name="Zhu J."/>
            <person name="Brent C.S."/>
            <person name="Elsik C.G."/>
            <person name="Goodisman M.A."/>
            <person name="Liberles D.A."/>
            <person name="Roe R.M."/>
            <person name="Vargo E.L."/>
            <person name="Vilcinskas A."/>
            <person name="Wang J."/>
            <person name="Bornberg-Bauer E."/>
            <person name="Korb J."/>
            <person name="Zhang G."/>
            <person name="Liebig J."/>
        </authorList>
    </citation>
    <scope>NUCLEOTIDE SEQUENCE [LARGE SCALE GENOMIC DNA]</scope>
    <source>
        <tissue evidence="14">Whole organism</tissue>
    </source>
</reference>
<dbReference type="InterPro" id="IPR024810">
    <property type="entry name" value="MAB21L/cGLR"/>
</dbReference>
<comment type="cofactor">
    <cofactor evidence="1">
        <name>Mn(2+)</name>
        <dbReference type="ChEBI" id="CHEBI:29035"/>
    </cofactor>
</comment>
<evidence type="ECO:0000256" key="7">
    <source>
        <dbReference type="ARBA" id="ARBA00022741"/>
    </source>
</evidence>
<dbReference type="Pfam" id="PF20266">
    <property type="entry name" value="Mab-21_C"/>
    <property type="match status" value="1"/>
</dbReference>
<evidence type="ECO:0000256" key="8">
    <source>
        <dbReference type="ARBA" id="ARBA00022840"/>
    </source>
</evidence>
<keyword evidence="10" id="KW-0342">GTP-binding</keyword>
<keyword evidence="11" id="KW-0464">Manganese</keyword>
<dbReference type="SMART" id="SM01265">
    <property type="entry name" value="Mab-21"/>
    <property type="match status" value="1"/>
</dbReference>
<protein>
    <submittedName>
        <fullName evidence="14">Uncharacterized protein</fullName>
    </submittedName>
</protein>
<dbReference type="GO" id="GO:0005525">
    <property type="term" value="F:GTP binding"/>
    <property type="evidence" value="ECO:0007669"/>
    <property type="project" value="UniProtKB-KW"/>
</dbReference>
<gene>
    <name evidence="14" type="ORF">L798_08951</name>
</gene>
<dbReference type="GO" id="GO:0016779">
    <property type="term" value="F:nucleotidyltransferase activity"/>
    <property type="evidence" value="ECO:0007669"/>
    <property type="project" value="UniProtKB-KW"/>
</dbReference>
<dbReference type="GO" id="GO:0005524">
    <property type="term" value="F:ATP binding"/>
    <property type="evidence" value="ECO:0007669"/>
    <property type="project" value="UniProtKB-KW"/>
</dbReference>
<evidence type="ECO:0000313" key="14">
    <source>
        <dbReference type="EMBL" id="KDR17224.1"/>
    </source>
</evidence>
<accession>A0A067RBN5</accession>
<evidence type="ECO:0000256" key="1">
    <source>
        <dbReference type="ARBA" id="ARBA00001936"/>
    </source>
</evidence>